<comment type="caution">
    <text evidence="2">The sequence shown here is derived from an EMBL/GenBank/DDBJ whole genome shotgun (WGS) entry which is preliminary data.</text>
</comment>
<keyword evidence="3" id="KW-1185">Reference proteome</keyword>
<feature type="region of interest" description="Disordered" evidence="1">
    <location>
        <begin position="51"/>
        <end position="97"/>
    </location>
</feature>
<accession>A0A2P5BNT5</accession>
<evidence type="ECO:0000313" key="3">
    <source>
        <dbReference type="Proteomes" id="UP000237105"/>
    </source>
</evidence>
<evidence type="ECO:0000256" key="1">
    <source>
        <dbReference type="SAM" id="MobiDB-lite"/>
    </source>
</evidence>
<dbReference type="EMBL" id="JXTB01000245">
    <property type="protein sequence ID" value="PON50455.1"/>
    <property type="molecule type" value="Genomic_DNA"/>
</dbReference>
<feature type="compositionally biased region" description="Basic and acidic residues" evidence="1">
    <location>
        <begin position="88"/>
        <end position="97"/>
    </location>
</feature>
<feature type="compositionally biased region" description="Low complexity" evidence="1">
    <location>
        <begin position="60"/>
        <end position="76"/>
    </location>
</feature>
<proteinExistence type="predicted"/>
<protein>
    <submittedName>
        <fullName evidence="2">Uncharacterized protein</fullName>
    </submittedName>
</protein>
<sequence>MTLAGFWFPNTGSDSSSILASKKLVTAQEEDPPIPTTTLFSFNTDSTFRLSLPSNPQAPPSFSSPSSSSCALPSSSRKLSPFSYSRTQKNDDSDLIV</sequence>
<reference evidence="3" key="1">
    <citation type="submission" date="2016-06" db="EMBL/GenBank/DDBJ databases">
        <title>Parallel loss of symbiosis genes in relatives of nitrogen-fixing non-legume Parasponia.</title>
        <authorList>
            <person name="Van Velzen R."/>
            <person name="Holmer R."/>
            <person name="Bu F."/>
            <person name="Rutten L."/>
            <person name="Van Zeijl A."/>
            <person name="Liu W."/>
            <person name="Santuari L."/>
            <person name="Cao Q."/>
            <person name="Sharma T."/>
            <person name="Shen D."/>
            <person name="Roswanjaya Y."/>
            <person name="Wardhani T."/>
            <person name="Kalhor M.S."/>
            <person name="Jansen J."/>
            <person name="Van den Hoogen J."/>
            <person name="Gungor B."/>
            <person name="Hartog M."/>
            <person name="Hontelez J."/>
            <person name="Verver J."/>
            <person name="Yang W.-C."/>
            <person name="Schijlen E."/>
            <person name="Repin R."/>
            <person name="Schilthuizen M."/>
            <person name="Schranz E."/>
            <person name="Heidstra R."/>
            <person name="Miyata K."/>
            <person name="Fedorova E."/>
            <person name="Kohlen W."/>
            <person name="Bisseling T."/>
            <person name="Smit S."/>
            <person name="Geurts R."/>
        </authorList>
    </citation>
    <scope>NUCLEOTIDE SEQUENCE [LARGE SCALE GENOMIC DNA]</scope>
    <source>
        <strain evidence="3">cv. WU1-14</strain>
    </source>
</reference>
<name>A0A2P5BNT5_PARAD</name>
<evidence type="ECO:0000313" key="2">
    <source>
        <dbReference type="EMBL" id="PON50455.1"/>
    </source>
</evidence>
<dbReference type="Proteomes" id="UP000237105">
    <property type="component" value="Unassembled WGS sequence"/>
</dbReference>
<organism evidence="2 3">
    <name type="scientific">Parasponia andersonii</name>
    <name type="common">Sponia andersonii</name>
    <dbReference type="NCBI Taxonomy" id="3476"/>
    <lineage>
        <taxon>Eukaryota</taxon>
        <taxon>Viridiplantae</taxon>
        <taxon>Streptophyta</taxon>
        <taxon>Embryophyta</taxon>
        <taxon>Tracheophyta</taxon>
        <taxon>Spermatophyta</taxon>
        <taxon>Magnoliopsida</taxon>
        <taxon>eudicotyledons</taxon>
        <taxon>Gunneridae</taxon>
        <taxon>Pentapetalae</taxon>
        <taxon>rosids</taxon>
        <taxon>fabids</taxon>
        <taxon>Rosales</taxon>
        <taxon>Cannabaceae</taxon>
        <taxon>Parasponia</taxon>
    </lineage>
</organism>
<dbReference type="AlphaFoldDB" id="A0A2P5BNT5"/>
<gene>
    <name evidence="2" type="ORF">PanWU01x14_223200</name>
</gene>